<feature type="region of interest" description="Disordered" evidence="1">
    <location>
        <begin position="1"/>
        <end position="21"/>
    </location>
</feature>
<name>A0A8J8T3W5_HALGN</name>
<evidence type="ECO:0000256" key="1">
    <source>
        <dbReference type="SAM" id="MobiDB-lite"/>
    </source>
</evidence>
<reference evidence="2" key="1">
    <citation type="submission" date="2019-06" db="EMBL/GenBank/DDBJ databases">
        <authorList>
            <person name="Zheng W."/>
        </authorList>
    </citation>
    <scope>NUCLEOTIDE SEQUENCE</scope>
    <source>
        <strain evidence="2">QDHG01</strain>
    </source>
</reference>
<dbReference type="EMBL" id="RRYP01006184">
    <property type="protein sequence ID" value="TNV81407.1"/>
    <property type="molecule type" value="Genomic_DNA"/>
</dbReference>
<evidence type="ECO:0000313" key="2">
    <source>
        <dbReference type="EMBL" id="TNV81407.1"/>
    </source>
</evidence>
<keyword evidence="3" id="KW-1185">Reference proteome</keyword>
<sequence>MVRKSNGMSEQSEVQSIEGNNESSIKMLDKERLVELLEDQVLPPSFMFKLPSTWSSKWIREISSKNLFVEPLYKHQRLSTPCSNENSIVHEQYDERTLQLIKIGQVLRPYPVTKMSKALSILFNIIKSLSQRIGAGNFSQYLSDLLNPFFGSILQHQEGLCPLEKVNFSWILSIHPLNTSRALRLRELSLEYLCLMLSSRAILTRLTQWLHHLAESTTAIYGQRLADMAQFVRIVTGFLLSISLGQQQGVVKDCAIQINAQLAQFKFDEAEESNGPNRDRVDNQVSALRFEIV</sequence>
<dbReference type="Proteomes" id="UP000785679">
    <property type="component" value="Unassembled WGS sequence"/>
</dbReference>
<evidence type="ECO:0000313" key="3">
    <source>
        <dbReference type="Proteomes" id="UP000785679"/>
    </source>
</evidence>
<dbReference type="AlphaFoldDB" id="A0A8J8T3W5"/>
<proteinExistence type="predicted"/>
<accession>A0A8J8T3W5</accession>
<comment type="caution">
    <text evidence="2">The sequence shown here is derived from an EMBL/GenBank/DDBJ whole genome shotgun (WGS) entry which is preliminary data.</text>
</comment>
<gene>
    <name evidence="2" type="ORF">FGO68_gene10300</name>
</gene>
<organism evidence="2 3">
    <name type="scientific">Halteria grandinella</name>
    <dbReference type="NCBI Taxonomy" id="5974"/>
    <lineage>
        <taxon>Eukaryota</taxon>
        <taxon>Sar</taxon>
        <taxon>Alveolata</taxon>
        <taxon>Ciliophora</taxon>
        <taxon>Intramacronucleata</taxon>
        <taxon>Spirotrichea</taxon>
        <taxon>Stichotrichia</taxon>
        <taxon>Sporadotrichida</taxon>
        <taxon>Halteriidae</taxon>
        <taxon>Halteria</taxon>
    </lineage>
</organism>
<protein>
    <submittedName>
        <fullName evidence="2">Uncharacterized protein</fullName>
    </submittedName>
</protein>